<gene>
    <name evidence="1" type="ORF">GHI93_00650</name>
</gene>
<dbReference type="RefSeq" id="WP_153494656.1">
    <property type="nucleotide sequence ID" value="NZ_CAXYUY010000005.1"/>
</dbReference>
<accession>A0A7X1Z6H2</accession>
<dbReference type="EMBL" id="WITJ01000001">
    <property type="protein sequence ID" value="MQW38459.1"/>
    <property type="molecule type" value="Genomic_DNA"/>
</dbReference>
<name>A0A7X1Z6H2_9LACT</name>
<evidence type="ECO:0000313" key="1">
    <source>
        <dbReference type="EMBL" id="MQW38459.1"/>
    </source>
</evidence>
<proteinExistence type="predicted"/>
<protein>
    <submittedName>
        <fullName evidence="1">Uncharacterized protein</fullName>
    </submittedName>
</protein>
<dbReference type="AlphaFoldDB" id="A0A7X1Z6H2"/>
<keyword evidence="2" id="KW-1185">Reference proteome</keyword>
<dbReference type="Proteomes" id="UP000439550">
    <property type="component" value="Unassembled WGS sequence"/>
</dbReference>
<evidence type="ECO:0000313" key="2">
    <source>
        <dbReference type="Proteomes" id="UP000439550"/>
    </source>
</evidence>
<organism evidence="1 2">
    <name type="scientific">Lactococcus hircilactis</name>
    <dbReference type="NCBI Taxonomy" id="1494462"/>
    <lineage>
        <taxon>Bacteria</taxon>
        <taxon>Bacillati</taxon>
        <taxon>Bacillota</taxon>
        <taxon>Bacilli</taxon>
        <taxon>Lactobacillales</taxon>
        <taxon>Streptococcaceae</taxon>
        <taxon>Lactococcus</taxon>
    </lineage>
</organism>
<comment type="caution">
    <text evidence="1">The sequence shown here is derived from an EMBL/GenBank/DDBJ whole genome shotgun (WGS) entry which is preliminary data.</text>
</comment>
<reference evidence="1 2" key="1">
    <citation type="submission" date="2019-10" db="EMBL/GenBank/DDBJ databases">
        <authorList>
            <person name="Dong K."/>
        </authorList>
    </citation>
    <scope>NUCLEOTIDE SEQUENCE [LARGE SCALE GENOMIC DNA]</scope>
    <source>
        <strain evidence="1 2">DSM 28960</strain>
    </source>
</reference>
<sequence length="132" mass="15876">MKKKLMFVLLCCLFLFFFFSIEKWTHQIWIKERTSELLHYKKEISTSEKRQNFGGKEKQGVTQIQGSIIEFNEKSHSIVLKEKVKKALIKSNPFLMMMIKKISSWFKFKKNSCPDKENSKNDTPKFYFLYEK</sequence>